<dbReference type="Gene3D" id="1.20.1260.10">
    <property type="match status" value="1"/>
</dbReference>
<evidence type="ECO:0000259" key="2">
    <source>
        <dbReference type="Pfam" id="PF03713"/>
    </source>
</evidence>
<comment type="caution">
    <text evidence="3">The sequence shown here is derived from an EMBL/GenBank/DDBJ whole genome shotgun (WGS) entry which is preliminary data.</text>
</comment>
<dbReference type="PANTHER" id="PTHR36933:SF1">
    <property type="entry name" value="SLL0788 PROTEIN"/>
    <property type="match status" value="1"/>
</dbReference>
<feature type="region of interest" description="Disordered" evidence="1">
    <location>
        <begin position="31"/>
        <end position="79"/>
    </location>
</feature>
<accession>A0ABV9XIU6</accession>
<dbReference type="PROSITE" id="PS51257">
    <property type="entry name" value="PROKAR_LIPOPROTEIN"/>
    <property type="match status" value="1"/>
</dbReference>
<dbReference type="Proteomes" id="UP001595829">
    <property type="component" value="Unassembled WGS sequence"/>
</dbReference>
<proteinExistence type="predicted"/>
<dbReference type="RefSeq" id="WP_345694125.1">
    <property type="nucleotide sequence ID" value="NZ_BAABIT010000001.1"/>
</dbReference>
<sequence length="230" mass="24037">MTHGRTGGRGAGRTAAAVLLAVLTLAACESEPSSSAAKPQVGVGASGSVLAPGKPGEPARTLSPEEAASALPDDSPNPADFSYTRMMIVHHQQALRMTALAPKQAASEQVRNLAARIDAAQRPEIDAMRGWLKIHGDKKPSDGHGTGHGHSDHGSGTMPGMATEAQLTQLAAARGEAFDELFLQLMITHHQGALVMAGDVLGQGRNNQVQEMANDVIAQQTAEINRMRSM</sequence>
<dbReference type="InterPro" id="IPR005183">
    <property type="entry name" value="DUF305_CopM-like"/>
</dbReference>
<dbReference type="Pfam" id="PF03713">
    <property type="entry name" value="DUF305"/>
    <property type="match status" value="1"/>
</dbReference>
<evidence type="ECO:0000256" key="1">
    <source>
        <dbReference type="SAM" id="MobiDB-lite"/>
    </source>
</evidence>
<gene>
    <name evidence="3" type="ORF">ACFPM3_24585</name>
</gene>
<name>A0ABV9XIU6_9ACTN</name>
<dbReference type="PANTHER" id="PTHR36933">
    <property type="entry name" value="SLL0788 PROTEIN"/>
    <property type="match status" value="1"/>
</dbReference>
<dbReference type="InterPro" id="IPR012347">
    <property type="entry name" value="Ferritin-like"/>
</dbReference>
<protein>
    <submittedName>
        <fullName evidence="3">DUF305 domain-containing protein</fullName>
    </submittedName>
</protein>
<dbReference type="EMBL" id="JBHSJD010000020">
    <property type="protein sequence ID" value="MFC5025306.1"/>
    <property type="molecule type" value="Genomic_DNA"/>
</dbReference>
<reference evidence="4" key="1">
    <citation type="journal article" date="2019" name="Int. J. Syst. Evol. Microbiol.">
        <title>The Global Catalogue of Microorganisms (GCM) 10K type strain sequencing project: providing services to taxonomists for standard genome sequencing and annotation.</title>
        <authorList>
            <consortium name="The Broad Institute Genomics Platform"/>
            <consortium name="The Broad Institute Genome Sequencing Center for Infectious Disease"/>
            <person name="Wu L."/>
            <person name="Ma J."/>
        </authorList>
    </citation>
    <scope>NUCLEOTIDE SEQUENCE [LARGE SCALE GENOMIC DNA]</scope>
    <source>
        <strain evidence="4">CGMCC 4.1648</strain>
    </source>
</reference>
<feature type="region of interest" description="Disordered" evidence="1">
    <location>
        <begin position="136"/>
        <end position="160"/>
    </location>
</feature>
<evidence type="ECO:0000313" key="3">
    <source>
        <dbReference type="EMBL" id="MFC5025306.1"/>
    </source>
</evidence>
<feature type="domain" description="DUF305" evidence="2">
    <location>
        <begin position="80"/>
        <end position="230"/>
    </location>
</feature>
<organism evidence="3 4">
    <name type="scientific">Streptomyces coeruleoprunus</name>
    <dbReference type="NCBI Taxonomy" id="285563"/>
    <lineage>
        <taxon>Bacteria</taxon>
        <taxon>Bacillati</taxon>
        <taxon>Actinomycetota</taxon>
        <taxon>Actinomycetes</taxon>
        <taxon>Kitasatosporales</taxon>
        <taxon>Streptomycetaceae</taxon>
        <taxon>Streptomyces</taxon>
    </lineage>
</organism>
<keyword evidence="4" id="KW-1185">Reference proteome</keyword>
<evidence type="ECO:0000313" key="4">
    <source>
        <dbReference type="Proteomes" id="UP001595829"/>
    </source>
</evidence>